<evidence type="ECO:0000256" key="1">
    <source>
        <dbReference type="ARBA" id="ARBA00004141"/>
    </source>
</evidence>
<evidence type="ECO:0000256" key="6">
    <source>
        <dbReference type="SAM" id="Phobius"/>
    </source>
</evidence>
<dbReference type="Pfam" id="PF00892">
    <property type="entry name" value="EamA"/>
    <property type="match status" value="2"/>
</dbReference>
<dbReference type="GO" id="GO:0016020">
    <property type="term" value="C:membrane"/>
    <property type="evidence" value="ECO:0007669"/>
    <property type="project" value="UniProtKB-SubCell"/>
</dbReference>
<dbReference type="PANTHER" id="PTHR22911:SF6">
    <property type="entry name" value="SOLUTE CARRIER FAMILY 35 MEMBER G1"/>
    <property type="match status" value="1"/>
</dbReference>
<evidence type="ECO:0000313" key="8">
    <source>
        <dbReference type="EMBL" id="PZQ99674.1"/>
    </source>
</evidence>
<sequence>MTGSILSFSAMAVAGRAVSPVLDTFELMTWRSIIGFFLVVGVGAIMGKLGEIRATHLGENFVRNIFHFAGQNLWFWSLTVIPLAQVFALEFTSPLWVILMSPLLLGERITKVRAASALVGFLGILIVARPDITHLDLGVAAAAASAIGFAGSAVFTKRLTRYEKVISILFWLTVMQAAFGAIGSGIDRDVALPTWNIFPWLVVLGIAGVMAHLCLTMALTLAPATVVIPMDFVRLPAIAIVGMLLYGEQLDPFIFLGALVIFAANWMNIRSERRESLASQRHETLTLGQ</sequence>
<feature type="transmembrane region" description="Helical" evidence="6">
    <location>
        <begin position="135"/>
        <end position="156"/>
    </location>
</feature>
<organism evidence="8 9">
    <name type="scientific">Cereibacter sphaeroides</name>
    <name type="common">Rhodobacter sphaeroides</name>
    <dbReference type="NCBI Taxonomy" id="1063"/>
    <lineage>
        <taxon>Bacteria</taxon>
        <taxon>Pseudomonadati</taxon>
        <taxon>Pseudomonadota</taxon>
        <taxon>Alphaproteobacteria</taxon>
        <taxon>Rhodobacterales</taxon>
        <taxon>Paracoccaceae</taxon>
        <taxon>Cereibacter</taxon>
    </lineage>
</organism>
<evidence type="ECO:0000256" key="3">
    <source>
        <dbReference type="ARBA" id="ARBA00022692"/>
    </source>
</evidence>
<dbReference type="InterPro" id="IPR037185">
    <property type="entry name" value="EmrE-like"/>
</dbReference>
<feature type="transmembrane region" description="Helical" evidence="6">
    <location>
        <begin position="226"/>
        <end position="246"/>
    </location>
</feature>
<evidence type="ECO:0000256" key="4">
    <source>
        <dbReference type="ARBA" id="ARBA00022989"/>
    </source>
</evidence>
<feature type="transmembrane region" description="Helical" evidence="6">
    <location>
        <begin position="198"/>
        <end position="219"/>
    </location>
</feature>
<dbReference type="AlphaFoldDB" id="A0A2W5SIU2"/>
<feature type="transmembrane region" description="Helical" evidence="6">
    <location>
        <begin position="168"/>
        <end position="186"/>
    </location>
</feature>
<dbReference type="Proteomes" id="UP000248975">
    <property type="component" value="Unassembled WGS sequence"/>
</dbReference>
<name>A0A2W5SIU2_CERSP</name>
<dbReference type="InterPro" id="IPR000620">
    <property type="entry name" value="EamA_dom"/>
</dbReference>
<reference evidence="8 9" key="1">
    <citation type="submission" date="2017-08" db="EMBL/GenBank/DDBJ databases">
        <title>Infants hospitalized years apart are colonized by the same room-sourced microbial strains.</title>
        <authorList>
            <person name="Brooks B."/>
            <person name="Olm M.R."/>
            <person name="Firek B.A."/>
            <person name="Baker R."/>
            <person name="Thomas B.C."/>
            <person name="Morowitz M.J."/>
            <person name="Banfield J.F."/>
        </authorList>
    </citation>
    <scope>NUCLEOTIDE SEQUENCE [LARGE SCALE GENOMIC DNA]</scope>
    <source>
        <strain evidence="8">S2_003_000_R2_11</strain>
    </source>
</reference>
<keyword evidence="4 6" id="KW-1133">Transmembrane helix</keyword>
<comment type="similarity">
    <text evidence="2">Belongs to the drug/metabolite transporter (DMT) superfamily. 10 TMS drug/metabolite exporter (DME) (TC 2.A.7.3) family.</text>
</comment>
<keyword evidence="3 6" id="KW-0812">Transmembrane</keyword>
<evidence type="ECO:0000256" key="2">
    <source>
        <dbReference type="ARBA" id="ARBA00009853"/>
    </source>
</evidence>
<dbReference type="SUPFAM" id="SSF103481">
    <property type="entry name" value="Multidrug resistance efflux transporter EmrE"/>
    <property type="match status" value="2"/>
</dbReference>
<keyword evidence="5 6" id="KW-0472">Membrane</keyword>
<accession>A0A2W5SIU2</accession>
<evidence type="ECO:0000313" key="9">
    <source>
        <dbReference type="Proteomes" id="UP000248975"/>
    </source>
</evidence>
<evidence type="ECO:0000259" key="7">
    <source>
        <dbReference type="Pfam" id="PF00892"/>
    </source>
</evidence>
<evidence type="ECO:0000256" key="5">
    <source>
        <dbReference type="ARBA" id="ARBA00023136"/>
    </source>
</evidence>
<feature type="transmembrane region" description="Helical" evidence="6">
    <location>
        <begin position="27"/>
        <end position="49"/>
    </location>
</feature>
<dbReference type="EMBL" id="QFQS01000001">
    <property type="protein sequence ID" value="PZQ99674.1"/>
    <property type="molecule type" value="Genomic_DNA"/>
</dbReference>
<feature type="transmembrane region" description="Helical" evidence="6">
    <location>
        <begin position="252"/>
        <end position="269"/>
    </location>
</feature>
<gene>
    <name evidence="8" type="ORF">DI533_03155</name>
</gene>
<proteinExistence type="inferred from homology"/>
<dbReference type="PANTHER" id="PTHR22911">
    <property type="entry name" value="ACYL-MALONYL CONDENSING ENZYME-RELATED"/>
    <property type="match status" value="1"/>
</dbReference>
<protein>
    <submittedName>
        <fullName evidence="8">EamA family transporter</fullName>
    </submittedName>
</protein>
<comment type="subcellular location">
    <subcellularLocation>
        <location evidence="1">Membrane</location>
        <topology evidence="1">Multi-pass membrane protein</topology>
    </subcellularLocation>
</comment>
<comment type="caution">
    <text evidence="8">The sequence shown here is derived from an EMBL/GenBank/DDBJ whole genome shotgun (WGS) entry which is preliminary data.</text>
</comment>
<feature type="domain" description="EamA" evidence="7">
    <location>
        <begin position="4"/>
        <end position="128"/>
    </location>
</feature>
<feature type="domain" description="EamA" evidence="7">
    <location>
        <begin position="137"/>
        <end position="267"/>
    </location>
</feature>